<dbReference type="InterPro" id="IPR036182">
    <property type="entry name" value="PCuAC_sf"/>
</dbReference>
<accession>A0ABP8IER4</accession>
<keyword evidence="3" id="KW-1185">Reference proteome</keyword>
<comment type="caution">
    <text evidence="2">The sequence shown here is derived from an EMBL/GenBank/DDBJ whole genome shotgun (WGS) entry which is preliminary data.</text>
</comment>
<feature type="chain" id="PRO_5045393232" evidence="1">
    <location>
        <begin position="25"/>
        <end position="162"/>
    </location>
</feature>
<keyword evidence="1" id="KW-0732">Signal</keyword>
<dbReference type="InterPro" id="IPR006311">
    <property type="entry name" value="TAT_signal"/>
</dbReference>
<proteinExistence type="predicted"/>
<sequence>MNHRPFSRRIVLSLLLAAAGSALAQGPAPVEVRDAWARATVPGQSGTGAFMKLTAPAGARLVGASTPAAGVAEVHEMKMEGDTMRMRALDHSLELPAHQTVELKPGGYHLMLMDLKKPLANGSTLPLTLQFEDAKGQKSSLDLTLPVRAGATPAPAGHMHKH</sequence>
<dbReference type="InterPro" id="IPR058248">
    <property type="entry name" value="Lxx211020-like"/>
</dbReference>
<dbReference type="Proteomes" id="UP001500975">
    <property type="component" value="Unassembled WGS sequence"/>
</dbReference>
<dbReference type="Pfam" id="PF04314">
    <property type="entry name" value="PCuAC"/>
    <property type="match status" value="1"/>
</dbReference>
<evidence type="ECO:0000256" key="1">
    <source>
        <dbReference type="SAM" id="SignalP"/>
    </source>
</evidence>
<dbReference type="PANTHER" id="PTHR36302">
    <property type="entry name" value="BLR7088 PROTEIN"/>
    <property type="match status" value="1"/>
</dbReference>
<dbReference type="Gene3D" id="2.60.40.1890">
    <property type="entry name" value="PCu(A)C copper chaperone"/>
    <property type="match status" value="1"/>
</dbReference>
<dbReference type="PROSITE" id="PS51318">
    <property type="entry name" value="TAT"/>
    <property type="match status" value="1"/>
</dbReference>
<dbReference type="PANTHER" id="PTHR36302:SF1">
    <property type="entry name" value="COPPER CHAPERONE PCU(A)C"/>
    <property type="match status" value="1"/>
</dbReference>
<dbReference type="RefSeq" id="WP_345541541.1">
    <property type="nucleotide sequence ID" value="NZ_BAABGJ010000081.1"/>
</dbReference>
<dbReference type="SUPFAM" id="SSF110087">
    <property type="entry name" value="DR1885-like metal-binding protein"/>
    <property type="match status" value="1"/>
</dbReference>
<gene>
    <name evidence="2" type="ORF">GCM10023165_51120</name>
</gene>
<reference evidence="3" key="1">
    <citation type="journal article" date="2019" name="Int. J. Syst. Evol. Microbiol.">
        <title>The Global Catalogue of Microorganisms (GCM) 10K type strain sequencing project: providing services to taxonomists for standard genome sequencing and annotation.</title>
        <authorList>
            <consortium name="The Broad Institute Genomics Platform"/>
            <consortium name="The Broad Institute Genome Sequencing Center for Infectious Disease"/>
            <person name="Wu L."/>
            <person name="Ma J."/>
        </authorList>
    </citation>
    <scope>NUCLEOTIDE SEQUENCE [LARGE SCALE GENOMIC DNA]</scope>
    <source>
        <strain evidence="3">JCM 17804</strain>
    </source>
</reference>
<name>A0ABP8IER4_9BURK</name>
<protein>
    <submittedName>
        <fullName evidence="2">Copper chaperone PCu(A)C</fullName>
    </submittedName>
</protein>
<evidence type="ECO:0000313" key="3">
    <source>
        <dbReference type="Proteomes" id="UP001500975"/>
    </source>
</evidence>
<dbReference type="InterPro" id="IPR007410">
    <property type="entry name" value="LpqE-like"/>
</dbReference>
<organism evidence="2 3">
    <name type="scientific">Variovorax defluvii</name>
    <dbReference type="NCBI Taxonomy" id="913761"/>
    <lineage>
        <taxon>Bacteria</taxon>
        <taxon>Pseudomonadati</taxon>
        <taxon>Pseudomonadota</taxon>
        <taxon>Betaproteobacteria</taxon>
        <taxon>Burkholderiales</taxon>
        <taxon>Comamonadaceae</taxon>
        <taxon>Variovorax</taxon>
    </lineage>
</organism>
<evidence type="ECO:0000313" key="2">
    <source>
        <dbReference type="EMBL" id="GAA4357320.1"/>
    </source>
</evidence>
<feature type="signal peptide" evidence="1">
    <location>
        <begin position="1"/>
        <end position="24"/>
    </location>
</feature>
<dbReference type="EMBL" id="BAABGJ010000081">
    <property type="protein sequence ID" value="GAA4357320.1"/>
    <property type="molecule type" value="Genomic_DNA"/>
</dbReference>